<accession>A0A918HRU7</accession>
<gene>
    <name evidence="2" type="ORF">GCM10010226_85320</name>
</gene>
<feature type="compositionally biased region" description="Basic residues" evidence="1">
    <location>
        <begin position="56"/>
        <end position="71"/>
    </location>
</feature>
<evidence type="ECO:0000313" key="3">
    <source>
        <dbReference type="Proteomes" id="UP000646776"/>
    </source>
</evidence>
<dbReference type="RefSeq" id="WP_189717991.1">
    <property type="nucleotide sequence ID" value="NZ_BMSA01000045.1"/>
</dbReference>
<dbReference type="Proteomes" id="UP000646776">
    <property type="component" value="Unassembled WGS sequence"/>
</dbReference>
<name>A0A918HRU7_9ACTN</name>
<feature type="region of interest" description="Disordered" evidence="1">
    <location>
        <begin position="52"/>
        <end position="101"/>
    </location>
</feature>
<evidence type="ECO:0000313" key="2">
    <source>
        <dbReference type="EMBL" id="GGT94475.1"/>
    </source>
</evidence>
<dbReference type="EMBL" id="BMSA01000045">
    <property type="protein sequence ID" value="GGT94475.1"/>
    <property type="molecule type" value="Genomic_DNA"/>
</dbReference>
<reference evidence="2" key="1">
    <citation type="journal article" date="2014" name="Int. J. Syst. Evol. Microbiol.">
        <title>Complete genome sequence of Corynebacterium casei LMG S-19264T (=DSM 44701T), isolated from a smear-ripened cheese.</title>
        <authorList>
            <consortium name="US DOE Joint Genome Institute (JGI-PGF)"/>
            <person name="Walter F."/>
            <person name="Albersmeier A."/>
            <person name="Kalinowski J."/>
            <person name="Ruckert C."/>
        </authorList>
    </citation>
    <scope>NUCLEOTIDE SEQUENCE</scope>
    <source>
        <strain evidence="2">JCM 4125</strain>
    </source>
</reference>
<protein>
    <submittedName>
        <fullName evidence="2">Uncharacterized protein</fullName>
    </submittedName>
</protein>
<proteinExistence type="predicted"/>
<keyword evidence="3" id="KW-1185">Reference proteome</keyword>
<reference evidence="2" key="2">
    <citation type="submission" date="2020-09" db="EMBL/GenBank/DDBJ databases">
        <authorList>
            <person name="Sun Q."/>
            <person name="Ohkuma M."/>
        </authorList>
    </citation>
    <scope>NUCLEOTIDE SEQUENCE</scope>
    <source>
        <strain evidence="2">JCM 4125</strain>
    </source>
</reference>
<sequence length="101" mass="11672">MHPVANDDAFARFKNLLGNADVRLANWPDRVFLLLTDRFGTHDLNRIETAFFPPSRRGKRPSRVPCRRPGQRYRPPDGRTRCHRSLIHSAPSGPDREKDAR</sequence>
<organism evidence="2 3">
    <name type="scientific">Streptomyces phaeofaciens</name>
    <dbReference type="NCBI Taxonomy" id="68254"/>
    <lineage>
        <taxon>Bacteria</taxon>
        <taxon>Bacillati</taxon>
        <taxon>Actinomycetota</taxon>
        <taxon>Actinomycetes</taxon>
        <taxon>Kitasatosporales</taxon>
        <taxon>Streptomycetaceae</taxon>
        <taxon>Streptomyces</taxon>
    </lineage>
</organism>
<evidence type="ECO:0000256" key="1">
    <source>
        <dbReference type="SAM" id="MobiDB-lite"/>
    </source>
</evidence>
<comment type="caution">
    <text evidence="2">The sequence shown here is derived from an EMBL/GenBank/DDBJ whole genome shotgun (WGS) entry which is preliminary data.</text>
</comment>
<dbReference type="AlphaFoldDB" id="A0A918HRU7"/>